<dbReference type="Proteomes" id="UP000229497">
    <property type="component" value="Unassembled WGS sequence"/>
</dbReference>
<sequence>MSMKKLFITIIIVIAGITFITVIPHASFAIPGQLIYDTNVPDVTNSCEETIAPYKNESERNSALYKACQLQKSQLEKDNLSLMKSLSQEKKNVKNTMIIFIIVIVAILLSALAGWKTIRRTTT</sequence>
<evidence type="ECO:0000313" key="3">
    <source>
        <dbReference type="Proteomes" id="UP000229497"/>
    </source>
</evidence>
<comment type="caution">
    <text evidence="2">The sequence shown here is derived from an EMBL/GenBank/DDBJ whole genome shotgun (WGS) entry which is preliminary data.</text>
</comment>
<keyword evidence="1" id="KW-0472">Membrane</keyword>
<dbReference type="EMBL" id="PCVK01000113">
    <property type="protein sequence ID" value="PIQ71347.1"/>
    <property type="molecule type" value="Genomic_DNA"/>
</dbReference>
<evidence type="ECO:0000256" key="1">
    <source>
        <dbReference type="SAM" id="Phobius"/>
    </source>
</evidence>
<keyword evidence="1" id="KW-0812">Transmembrane</keyword>
<name>A0A2H0KJD2_9BACT</name>
<accession>A0A2H0KJD2</accession>
<dbReference type="AlphaFoldDB" id="A0A2H0KJD2"/>
<protein>
    <submittedName>
        <fullName evidence="2">Uncharacterized protein</fullName>
    </submittedName>
</protein>
<keyword evidence="1" id="KW-1133">Transmembrane helix</keyword>
<gene>
    <name evidence="2" type="ORF">COV87_03940</name>
</gene>
<proteinExistence type="predicted"/>
<feature type="transmembrane region" description="Helical" evidence="1">
    <location>
        <begin position="97"/>
        <end position="115"/>
    </location>
</feature>
<organism evidence="2 3">
    <name type="scientific">Candidatus Roizmanbacteria bacterium CG11_big_fil_rev_8_21_14_0_20_37_16</name>
    <dbReference type="NCBI Taxonomy" id="1974857"/>
    <lineage>
        <taxon>Bacteria</taxon>
        <taxon>Candidatus Roizmaniibacteriota</taxon>
    </lineage>
</organism>
<reference evidence="2 3" key="1">
    <citation type="submission" date="2017-09" db="EMBL/GenBank/DDBJ databases">
        <title>Depth-based differentiation of microbial function through sediment-hosted aquifers and enrichment of novel symbionts in the deep terrestrial subsurface.</title>
        <authorList>
            <person name="Probst A.J."/>
            <person name="Ladd B."/>
            <person name="Jarett J.K."/>
            <person name="Geller-Mcgrath D.E."/>
            <person name="Sieber C.M."/>
            <person name="Emerson J.B."/>
            <person name="Anantharaman K."/>
            <person name="Thomas B.C."/>
            <person name="Malmstrom R."/>
            <person name="Stieglmeier M."/>
            <person name="Klingl A."/>
            <person name="Woyke T."/>
            <person name="Ryan C.M."/>
            <person name="Banfield J.F."/>
        </authorList>
    </citation>
    <scope>NUCLEOTIDE SEQUENCE [LARGE SCALE GENOMIC DNA]</scope>
    <source>
        <strain evidence="2">CG11_big_fil_rev_8_21_14_0_20_37_16</strain>
    </source>
</reference>
<evidence type="ECO:0000313" key="2">
    <source>
        <dbReference type="EMBL" id="PIQ71347.1"/>
    </source>
</evidence>